<name>A0A4V1WH33_9PSED</name>
<reference evidence="1 2" key="1">
    <citation type="submission" date="2019-02" db="EMBL/GenBank/DDBJ databases">
        <title>Genome of Pseudomonas korensis isolated from heavy metal contaminated environment.</title>
        <authorList>
            <person name="Ayangbenro A.S."/>
            <person name="Babalola O."/>
        </authorList>
    </citation>
    <scope>NUCLEOTIDE SEQUENCE [LARGE SCALE GENOMIC DNA]</scope>
    <source>
        <strain evidence="1 2">AB36</strain>
    </source>
</reference>
<accession>A0A4V1WH33</accession>
<protein>
    <submittedName>
        <fullName evidence="1">Uncharacterized protein</fullName>
    </submittedName>
</protein>
<dbReference type="EMBL" id="SEUB01000008">
    <property type="protein sequence ID" value="RYM39177.1"/>
    <property type="molecule type" value="Genomic_DNA"/>
</dbReference>
<dbReference type="AlphaFoldDB" id="A0A4V1WH33"/>
<dbReference type="Proteomes" id="UP000291107">
    <property type="component" value="Unassembled WGS sequence"/>
</dbReference>
<proteinExistence type="predicted"/>
<organism evidence="1 2">
    <name type="scientific">Pseudomonas koreensis</name>
    <dbReference type="NCBI Taxonomy" id="198620"/>
    <lineage>
        <taxon>Bacteria</taxon>
        <taxon>Pseudomonadati</taxon>
        <taxon>Pseudomonadota</taxon>
        <taxon>Gammaproteobacteria</taxon>
        <taxon>Pseudomonadales</taxon>
        <taxon>Pseudomonadaceae</taxon>
        <taxon>Pseudomonas</taxon>
    </lineage>
</organism>
<comment type="caution">
    <text evidence="1">The sequence shown here is derived from an EMBL/GenBank/DDBJ whole genome shotgun (WGS) entry which is preliminary data.</text>
</comment>
<sequence length="59" mass="6139">MGASLLAKAVCQSDHLSTDTTHSRAGSLPQGFAEFFIGPTQASPESARTVAEYPGWSVA</sequence>
<gene>
    <name evidence="1" type="ORF">EVS84_21110</name>
</gene>
<evidence type="ECO:0000313" key="1">
    <source>
        <dbReference type="EMBL" id="RYM39177.1"/>
    </source>
</evidence>
<evidence type="ECO:0000313" key="2">
    <source>
        <dbReference type="Proteomes" id="UP000291107"/>
    </source>
</evidence>